<evidence type="ECO:0000256" key="4">
    <source>
        <dbReference type="SAM" id="MobiDB-lite"/>
    </source>
</evidence>
<dbReference type="PANTHER" id="PTHR11740">
    <property type="entry name" value="CASEIN KINASE II SUBUNIT BETA"/>
    <property type="match status" value="1"/>
</dbReference>
<dbReference type="GO" id="GO:0034456">
    <property type="term" value="C:UTP-C complex"/>
    <property type="evidence" value="ECO:0007669"/>
    <property type="project" value="TreeGrafter"/>
</dbReference>
<dbReference type="GO" id="GO:0005956">
    <property type="term" value="C:protein kinase CK2 complex"/>
    <property type="evidence" value="ECO:0007669"/>
    <property type="project" value="UniProtKB-UniRule"/>
</dbReference>
<gene>
    <name evidence="5" type="ORF">INT44_005481</name>
</gene>
<dbReference type="InterPro" id="IPR000704">
    <property type="entry name" value="Casein_kinase_II_reg-sub"/>
</dbReference>
<feature type="region of interest" description="Disordered" evidence="4">
    <location>
        <begin position="261"/>
        <end position="303"/>
    </location>
</feature>
<protein>
    <recommendedName>
        <fullName evidence="3">Casein kinase II subunit beta</fullName>
        <shortName evidence="3">CK II beta</shortName>
    </recommendedName>
</protein>
<dbReference type="EMBL" id="JAEPRA010000003">
    <property type="protein sequence ID" value="KAG2187791.1"/>
    <property type="molecule type" value="Genomic_DNA"/>
</dbReference>
<feature type="compositionally biased region" description="Acidic residues" evidence="4">
    <location>
        <begin position="288"/>
        <end position="303"/>
    </location>
</feature>
<dbReference type="Gene3D" id="1.10.1820.10">
    <property type="entry name" value="protein kinase ck2 holoenzyme, chain C, domain 1"/>
    <property type="match status" value="1"/>
</dbReference>
<dbReference type="Pfam" id="PF01214">
    <property type="entry name" value="CK_II_beta"/>
    <property type="match status" value="1"/>
</dbReference>
<dbReference type="Proteomes" id="UP000612746">
    <property type="component" value="Unassembled WGS sequence"/>
</dbReference>
<evidence type="ECO:0000256" key="3">
    <source>
        <dbReference type="RuleBase" id="RU361268"/>
    </source>
</evidence>
<dbReference type="GO" id="GO:0019887">
    <property type="term" value="F:protein kinase regulator activity"/>
    <property type="evidence" value="ECO:0007669"/>
    <property type="project" value="InterPro"/>
</dbReference>
<evidence type="ECO:0000256" key="2">
    <source>
        <dbReference type="ARBA" id="ARBA00045899"/>
    </source>
</evidence>
<name>A0A8H7UJ33_9FUNG</name>
<reference evidence="5" key="1">
    <citation type="submission" date="2020-12" db="EMBL/GenBank/DDBJ databases">
        <title>Metabolic potential, ecology and presence of endohyphal bacteria is reflected in genomic diversity of Mucoromycotina.</title>
        <authorList>
            <person name="Muszewska A."/>
            <person name="Okrasinska A."/>
            <person name="Steczkiewicz K."/>
            <person name="Drgas O."/>
            <person name="Orlowska M."/>
            <person name="Perlinska-Lenart U."/>
            <person name="Aleksandrzak-Piekarczyk T."/>
            <person name="Szatraj K."/>
            <person name="Zielenkiewicz U."/>
            <person name="Pilsyk S."/>
            <person name="Malc E."/>
            <person name="Mieczkowski P."/>
            <person name="Kruszewska J.S."/>
            <person name="Biernat P."/>
            <person name="Pawlowska J."/>
        </authorList>
    </citation>
    <scope>NUCLEOTIDE SEQUENCE</scope>
    <source>
        <strain evidence="5">WA0000051536</strain>
    </source>
</reference>
<dbReference type="PRINTS" id="PR00472">
    <property type="entry name" value="CASNKINASEII"/>
</dbReference>
<dbReference type="GO" id="GO:0005737">
    <property type="term" value="C:cytoplasm"/>
    <property type="evidence" value="ECO:0007669"/>
    <property type="project" value="TreeGrafter"/>
</dbReference>
<dbReference type="SUPFAM" id="SSF57798">
    <property type="entry name" value="Casein kinase II beta subunit"/>
    <property type="match status" value="2"/>
</dbReference>
<evidence type="ECO:0000313" key="6">
    <source>
        <dbReference type="Proteomes" id="UP000612746"/>
    </source>
</evidence>
<dbReference type="SMART" id="SM01085">
    <property type="entry name" value="CK_II_beta"/>
    <property type="match status" value="1"/>
</dbReference>
<dbReference type="InterPro" id="IPR035991">
    <property type="entry name" value="Casein_kinase_II_beta-like"/>
</dbReference>
<sequence>MSVSSRQIGLPERNDQNLNAYGEDNDLMESFYEPDPDQDLYDSSNDSANDQLSWISWFCSLNGHEYYAEIAEDFIEDDFNLTGLPAIVPYYREALELILDVEPDEESMSKIPDVSIIEPHAEMLYGLIHQRYILTKQGLQQMKNTKLAILAIAPASTVADVEFYRVDGTTYRIKKVFVYFAQAAWIYMFHRALGAHFGTTFPHLLVKTYAGLVPDTAEKTYTGRLFGFRINELSESGPRMQWLRTKASPEVVQSKSYQMLTGSSAAQQTRTRRELKSSEPTDIFEGMEGIEEISESDEEELNA</sequence>
<comment type="similarity">
    <text evidence="1 3">Belongs to the casein kinase 2 subunit beta family.</text>
</comment>
<evidence type="ECO:0000313" key="5">
    <source>
        <dbReference type="EMBL" id="KAG2187791.1"/>
    </source>
</evidence>
<keyword evidence="6" id="KW-1185">Reference proteome</keyword>
<dbReference type="AlphaFoldDB" id="A0A8H7UJ33"/>
<comment type="subunit">
    <text evidence="3">Tetramer of two alpha and two beta subunits.</text>
</comment>
<dbReference type="PANTHER" id="PTHR11740:SF0">
    <property type="entry name" value="CASEIN KINASE II SUBUNIT BETA"/>
    <property type="match status" value="1"/>
</dbReference>
<dbReference type="FunFam" id="1.10.1820.10:FF:000005">
    <property type="entry name" value="Casein kinase II subunit beta"/>
    <property type="match status" value="1"/>
</dbReference>
<dbReference type="OrthoDB" id="2275560at2759"/>
<organism evidence="5 6">
    <name type="scientific">Umbelopsis vinacea</name>
    <dbReference type="NCBI Taxonomy" id="44442"/>
    <lineage>
        <taxon>Eukaryota</taxon>
        <taxon>Fungi</taxon>
        <taxon>Fungi incertae sedis</taxon>
        <taxon>Mucoromycota</taxon>
        <taxon>Mucoromycotina</taxon>
        <taxon>Umbelopsidomycetes</taxon>
        <taxon>Umbelopsidales</taxon>
        <taxon>Umbelopsidaceae</taxon>
        <taxon>Umbelopsis</taxon>
    </lineage>
</organism>
<comment type="caution">
    <text evidence="5">The sequence shown here is derived from an EMBL/GenBank/DDBJ whole genome shotgun (WGS) entry which is preliminary data.</text>
</comment>
<accession>A0A8H7UJ33</accession>
<evidence type="ECO:0000256" key="1">
    <source>
        <dbReference type="ARBA" id="ARBA00006941"/>
    </source>
</evidence>
<dbReference type="GO" id="GO:0006359">
    <property type="term" value="P:regulation of transcription by RNA polymerase III"/>
    <property type="evidence" value="ECO:0007669"/>
    <property type="project" value="TreeGrafter"/>
</dbReference>
<dbReference type="InterPro" id="IPR016149">
    <property type="entry name" value="Casein_kin_II_reg-sub_N"/>
</dbReference>
<comment type="function">
    <text evidence="2 3">Regulatory subunit of casein kinase II/CK2. As part of the kinase complex regulates the basal catalytic activity of the alpha subunit a constitutively active serine/threonine-protein kinase that phosphorylates a large number of substrates containing acidic residues C-terminal to the phosphorylated serine or threonine.</text>
</comment>
<proteinExistence type="inferred from homology"/>
<feature type="region of interest" description="Disordered" evidence="4">
    <location>
        <begin position="1"/>
        <end position="21"/>
    </location>
</feature>